<keyword evidence="1" id="KW-0472">Membrane</keyword>
<proteinExistence type="predicted"/>
<sequence>MIRSIEKMYYPLAIFMILVVLIAVINELMYLLLFIPVFAFLALLKLYIIDQRLHYYGEEALATIVKYKSYVNFDANVASSRRGDVKTEVVLMEFTTKEGETVKGQPKEYDIHTPSIDESQFGTPYLDLHEELKNFNPVGQKYEIIYDRERPDIFIFKELLLDEIGISVRLMQLLGLFIALCFGYIFYTYSVVGTVMYLFGK</sequence>
<dbReference type="AlphaFoldDB" id="A0A1G8ECH4"/>
<evidence type="ECO:0000313" key="2">
    <source>
        <dbReference type="EMBL" id="SDH67632.1"/>
    </source>
</evidence>
<reference evidence="3" key="1">
    <citation type="submission" date="2016-10" db="EMBL/GenBank/DDBJ databases">
        <authorList>
            <person name="Varghese N."/>
            <person name="Submissions S."/>
        </authorList>
    </citation>
    <scope>NUCLEOTIDE SEQUENCE [LARGE SCALE GENOMIC DNA]</scope>
    <source>
        <strain evidence="3">DSM 23313</strain>
    </source>
</reference>
<protein>
    <recommendedName>
        <fullName evidence="4">DUF3592 domain-containing protein</fullName>
    </recommendedName>
</protein>
<keyword evidence="1" id="KW-0812">Transmembrane</keyword>
<gene>
    <name evidence="2" type="ORF">SAMN05421818_11041</name>
</gene>
<feature type="transmembrane region" description="Helical" evidence="1">
    <location>
        <begin position="7"/>
        <end position="25"/>
    </location>
</feature>
<name>A0A1G8ECH4_9FLAO</name>
<evidence type="ECO:0000313" key="3">
    <source>
        <dbReference type="Proteomes" id="UP000243588"/>
    </source>
</evidence>
<keyword evidence="3" id="KW-1185">Reference proteome</keyword>
<accession>A0A1G8ECH4</accession>
<dbReference type="Proteomes" id="UP000243588">
    <property type="component" value="Unassembled WGS sequence"/>
</dbReference>
<organism evidence="2 3">
    <name type="scientific">Myroides phaeus</name>
    <dbReference type="NCBI Taxonomy" id="702745"/>
    <lineage>
        <taxon>Bacteria</taxon>
        <taxon>Pseudomonadati</taxon>
        <taxon>Bacteroidota</taxon>
        <taxon>Flavobacteriia</taxon>
        <taxon>Flavobacteriales</taxon>
        <taxon>Flavobacteriaceae</taxon>
        <taxon>Myroides</taxon>
    </lineage>
</organism>
<feature type="transmembrane region" description="Helical" evidence="1">
    <location>
        <begin position="31"/>
        <end position="48"/>
    </location>
</feature>
<dbReference type="RefSeq" id="WP_090408138.1">
    <property type="nucleotide sequence ID" value="NZ_FNDQ01000010.1"/>
</dbReference>
<dbReference type="EMBL" id="FNDQ01000010">
    <property type="protein sequence ID" value="SDH67632.1"/>
    <property type="molecule type" value="Genomic_DNA"/>
</dbReference>
<keyword evidence="1" id="KW-1133">Transmembrane helix</keyword>
<feature type="transmembrane region" description="Helical" evidence="1">
    <location>
        <begin position="173"/>
        <end position="199"/>
    </location>
</feature>
<evidence type="ECO:0008006" key="4">
    <source>
        <dbReference type="Google" id="ProtNLM"/>
    </source>
</evidence>
<evidence type="ECO:0000256" key="1">
    <source>
        <dbReference type="SAM" id="Phobius"/>
    </source>
</evidence>